<evidence type="ECO:0000313" key="1">
    <source>
        <dbReference type="EMBL" id="CAK6445192.1"/>
    </source>
</evidence>
<reference evidence="1" key="1">
    <citation type="submission" date="2023-12" db="EMBL/GenBank/DDBJ databases">
        <authorList>
            <person name="Brown T."/>
        </authorList>
    </citation>
    <scope>NUCLEOTIDE SEQUENCE</scope>
</reference>
<dbReference type="EMBL" id="OY882862">
    <property type="protein sequence ID" value="CAK6445192.1"/>
    <property type="molecule type" value="Genomic_DNA"/>
</dbReference>
<protein>
    <submittedName>
        <fullName evidence="1">Uncharacterized protein</fullName>
    </submittedName>
</protein>
<organism evidence="1 2">
    <name type="scientific">Pipistrellus nathusii</name>
    <name type="common">Nathusius' pipistrelle</name>
    <dbReference type="NCBI Taxonomy" id="59473"/>
    <lineage>
        <taxon>Eukaryota</taxon>
        <taxon>Metazoa</taxon>
        <taxon>Chordata</taxon>
        <taxon>Craniata</taxon>
        <taxon>Vertebrata</taxon>
        <taxon>Euteleostomi</taxon>
        <taxon>Mammalia</taxon>
        <taxon>Eutheria</taxon>
        <taxon>Laurasiatheria</taxon>
        <taxon>Chiroptera</taxon>
        <taxon>Yangochiroptera</taxon>
        <taxon>Vespertilionidae</taxon>
        <taxon>Pipistrellus</taxon>
    </lineage>
</organism>
<keyword evidence="2" id="KW-1185">Reference proteome</keyword>
<dbReference type="Proteomes" id="UP001314169">
    <property type="component" value="Chromosome 5"/>
</dbReference>
<gene>
    <name evidence="1" type="ORF">MPIPNATIZW_LOCUS13498</name>
</gene>
<evidence type="ECO:0000313" key="2">
    <source>
        <dbReference type="Proteomes" id="UP001314169"/>
    </source>
</evidence>
<sequence>MSRLAIYSVVTPELGWPPGARRESPFLRPPMLSLPPSWYTCSLSLSASVTSLMPLWFSLSPFLYLPLSWPKPRLRYPQQDSSVRLGLWRAASPLAGILVPGRQAGHYDCS</sequence>
<accession>A0ABP0A9K9</accession>
<name>A0ABP0A9K9_PIPNA</name>
<proteinExistence type="predicted"/>